<comment type="caution">
    <text evidence="1">The sequence shown here is derived from an EMBL/GenBank/DDBJ whole genome shotgun (WGS) entry which is preliminary data.</text>
</comment>
<protein>
    <submittedName>
        <fullName evidence="1">Uncharacterized protein</fullName>
    </submittedName>
</protein>
<proteinExistence type="predicted"/>
<evidence type="ECO:0000313" key="2">
    <source>
        <dbReference type="Proteomes" id="UP000308886"/>
    </source>
</evidence>
<dbReference type="Proteomes" id="UP000308886">
    <property type="component" value="Unassembled WGS sequence"/>
</dbReference>
<reference evidence="1" key="1">
    <citation type="submission" date="2019-04" db="EMBL/GenBank/DDBJ databases">
        <title>Microbes associate with the intestines of laboratory mice.</title>
        <authorList>
            <person name="Navarre W."/>
            <person name="Wong E."/>
            <person name="Huang K."/>
            <person name="Tropini C."/>
            <person name="Ng K."/>
            <person name="Yu B."/>
        </authorList>
    </citation>
    <scope>NUCLEOTIDE SEQUENCE</scope>
    <source>
        <strain evidence="1">NM73_A23</strain>
    </source>
</reference>
<name>A0AC61QPC2_9BACT</name>
<organism evidence="1 2">
    <name type="scientific">Palleniella muris</name>
    <dbReference type="NCBI Taxonomy" id="3038145"/>
    <lineage>
        <taxon>Bacteria</taxon>
        <taxon>Pseudomonadati</taxon>
        <taxon>Bacteroidota</taxon>
        <taxon>Bacteroidia</taxon>
        <taxon>Bacteroidales</taxon>
        <taxon>Prevotellaceae</taxon>
        <taxon>Palleniella</taxon>
    </lineage>
</organism>
<accession>A0AC61QPC2</accession>
<sequence length="481" mass="53868">MNTMKYLLAGALMVVSGSAMAQSFDEAVKAVKSGQSPKEVESLVKDVKDWKKNAAGLAKVGRAYLDVKDTLNTRKYANLAVDAEKKLKEGKTAVGYILLGDLEVYNDNPGDAAAWYQNAIYFNPKAAEAYKKYAFIYRGRDPKQAVQTLEQLRTVDPTYPVDAEAGHIYYMSATKNSDYMPLALQAYQKVQLEDLSKLEPYYMTEYALVAFASQKNDLSKKIAEFGLKSTPRNAGYNRLAMYNSVELKQFEDAVKYTNRLFNESDTAKFTPMDYKYAALAYEGINDLDNAVANYKKQIDCCTSETQKITALKDLSDCYKAKGDLVNSLATYEEYLKLNPKASANDYAGFANIYRNMAAEQTGAEQKESVDKALAIYKDMIEKFPNSADYSNFMAARTSSIIDPDQKLGLARPYYEALFNSISAAGIKDNSDKARIVEACQYLGIYFFKIQNDNEAAKPYFEKLQEIDPENALAKQVLSIIK</sequence>
<keyword evidence="2" id="KW-1185">Reference proteome</keyword>
<evidence type="ECO:0000313" key="1">
    <source>
        <dbReference type="EMBL" id="TGX81559.1"/>
    </source>
</evidence>
<gene>
    <name evidence="1" type="ORF">E5358_09690</name>
</gene>
<dbReference type="EMBL" id="SRZC01000015">
    <property type="protein sequence ID" value="TGX81559.1"/>
    <property type="molecule type" value="Genomic_DNA"/>
</dbReference>